<comment type="caution">
    <text evidence="3">The sequence shown here is derived from an EMBL/GenBank/DDBJ whole genome shotgun (WGS) entry which is preliminary data.</text>
</comment>
<dbReference type="InterPro" id="IPR036873">
    <property type="entry name" value="Rhodanese-like_dom_sf"/>
</dbReference>
<feature type="chain" id="PRO_5045809447" evidence="1">
    <location>
        <begin position="26"/>
        <end position="129"/>
    </location>
</feature>
<dbReference type="Pfam" id="PF00581">
    <property type="entry name" value="Rhodanese"/>
    <property type="match status" value="1"/>
</dbReference>
<dbReference type="PANTHER" id="PTHR43031:SF1">
    <property type="entry name" value="PYRIDINE NUCLEOTIDE-DISULPHIDE OXIDOREDUCTASE"/>
    <property type="match status" value="1"/>
</dbReference>
<evidence type="ECO:0000313" key="4">
    <source>
        <dbReference type="Proteomes" id="UP001595616"/>
    </source>
</evidence>
<dbReference type="PROSITE" id="PS50206">
    <property type="entry name" value="RHODANESE_3"/>
    <property type="match status" value="1"/>
</dbReference>
<keyword evidence="1" id="KW-0732">Signal</keyword>
<dbReference type="InterPro" id="IPR001763">
    <property type="entry name" value="Rhodanese-like_dom"/>
</dbReference>
<evidence type="ECO:0000256" key="1">
    <source>
        <dbReference type="SAM" id="SignalP"/>
    </source>
</evidence>
<evidence type="ECO:0000259" key="2">
    <source>
        <dbReference type="PROSITE" id="PS50206"/>
    </source>
</evidence>
<dbReference type="InterPro" id="IPR050229">
    <property type="entry name" value="GlpE_sulfurtransferase"/>
</dbReference>
<sequence length="129" mass="13738">MKKLNQFVLSLVFSLVLVSCSDANSQVTTVNLDTFVEKIKATPKAQLLDVRTPGEWAQGKIASSNTINIQDPEFIAKASKLDKNKPVFVYCAVGGRSASASKMLEKAGFKQVINLSGAGYSGLAAKGVK</sequence>
<dbReference type="Gene3D" id="3.40.250.10">
    <property type="entry name" value="Rhodanese-like domain"/>
    <property type="match status" value="1"/>
</dbReference>
<keyword evidence="4" id="KW-1185">Reference proteome</keyword>
<evidence type="ECO:0000313" key="3">
    <source>
        <dbReference type="EMBL" id="MFC3811238.1"/>
    </source>
</evidence>
<organism evidence="3 4">
    <name type="scientific">Lacihabitans lacunae</name>
    <dbReference type="NCBI Taxonomy" id="1028214"/>
    <lineage>
        <taxon>Bacteria</taxon>
        <taxon>Pseudomonadati</taxon>
        <taxon>Bacteroidota</taxon>
        <taxon>Cytophagia</taxon>
        <taxon>Cytophagales</taxon>
        <taxon>Leadbetterellaceae</taxon>
        <taxon>Lacihabitans</taxon>
    </lineage>
</organism>
<dbReference type="SUPFAM" id="SSF52821">
    <property type="entry name" value="Rhodanese/Cell cycle control phosphatase"/>
    <property type="match status" value="1"/>
</dbReference>
<dbReference type="RefSeq" id="WP_379838072.1">
    <property type="nucleotide sequence ID" value="NZ_JBHRYQ010000001.1"/>
</dbReference>
<protein>
    <submittedName>
        <fullName evidence="3">Rhodanese-like domain-containing protein</fullName>
    </submittedName>
</protein>
<dbReference type="PANTHER" id="PTHR43031">
    <property type="entry name" value="FAD-DEPENDENT OXIDOREDUCTASE"/>
    <property type="match status" value="1"/>
</dbReference>
<dbReference type="EMBL" id="JBHRYQ010000001">
    <property type="protein sequence ID" value="MFC3811238.1"/>
    <property type="molecule type" value="Genomic_DNA"/>
</dbReference>
<accession>A0ABV7YYH1</accession>
<dbReference type="CDD" id="cd00158">
    <property type="entry name" value="RHOD"/>
    <property type="match status" value="1"/>
</dbReference>
<dbReference type="PROSITE" id="PS51257">
    <property type="entry name" value="PROKAR_LIPOPROTEIN"/>
    <property type="match status" value="1"/>
</dbReference>
<feature type="signal peptide" evidence="1">
    <location>
        <begin position="1"/>
        <end position="25"/>
    </location>
</feature>
<reference evidence="4" key="1">
    <citation type="journal article" date="2019" name="Int. J. Syst. Evol. Microbiol.">
        <title>The Global Catalogue of Microorganisms (GCM) 10K type strain sequencing project: providing services to taxonomists for standard genome sequencing and annotation.</title>
        <authorList>
            <consortium name="The Broad Institute Genomics Platform"/>
            <consortium name="The Broad Institute Genome Sequencing Center for Infectious Disease"/>
            <person name="Wu L."/>
            <person name="Ma J."/>
        </authorList>
    </citation>
    <scope>NUCLEOTIDE SEQUENCE [LARGE SCALE GENOMIC DNA]</scope>
    <source>
        <strain evidence="4">CECT 7956</strain>
    </source>
</reference>
<dbReference type="Proteomes" id="UP001595616">
    <property type="component" value="Unassembled WGS sequence"/>
</dbReference>
<feature type="domain" description="Rhodanese" evidence="2">
    <location>
        <begin position="41"/>
        <end position="124"/>
    </location>
</feature>
<gene>
    <name evidence="3" type="ORF">ACFOOI_11275</name>
</gene>
<proteinExistence type="predicted"/>
<name>A0ABV7YYH1_9BACT</name>
<dbReference type="SMART" id="SM00450">
    <property type="entry name" value="RHOD"/>
    <property type="match status" value="1"/>
</dbReference>